<dbReference type="AlphaFoldDB" id="A0A9P3PR71"/>
<comment type="caution">
    <text evidence="2">The sequence shown here is derived from an EMBL/GenBank/DDBJ whole genome shotgun (WGS) entry which is preliminary data.</text>
</comment>
<sequence length="116" mass="12801">MHKRSHVPHSSQTRTYTATPGLPRVINRLSSTPTLEVQSCLRTRRSLLPPGPLSRPGLPRRSGSLRGRQASATLDKRASAHERLLGVGWHQDIGQRLDLDPVDTDQALGEINALEQ</sequence>
<dbReference type="EMBL" id="BRPK01000007">
    <property type="protein sequence ID" value="GLB39871.1"/>
    <property type="molecule type" value="Genomic_DNA"/>
</dbReference>
<dbReference type="Proteomes" id="UP001063166">
    <property type="component" value="Unassembled WGS sequence"/>
</dbReference>
<feature type="compositionally biased region" description="Low complexity" evidence="1">
    <location>
        <begin position="54"/>
        <end position="68"/>
    </location>
</feature>
<proteinExistence type="predicted"/>
<name>A0A9P3PR71_LYOSH</name>
<gene>
    <name evidence="2" type="ORF">LshimejAT787_0703810</name>
</gene>
<accession>A0A9P3PR71</accession>
<feature type="region of interest" description="Disordered" evidence="1">
    <location>
        <begin position="1"/>
        <end position="25"/>
    </location>
</feature>
<protein>
    <submittedName>
        <fullName evidence="2">Uncharacterized protein</fullName>
    </submittedName>
</protein>
<keyword evidence="3" id="KW-1185">Reference proteome</keyword>
<evidence type="ECO:0000313" key="3">
    <source>
        <dbReference type="Proteomes" id="UP001063166"/>
    </source>
</evidence>
<reference evidence="2" key="1">
    <citation type="submission" date="2022-07" db="EMBL/GenBank/DDBJ databases">
        <title>The genome of Lyophyllum shimeji provides insight into the initial evolution of ectomycorrhizal fungal genome.</title>
        <authorList>
            <person name="Kobayashi Y."/>
            <person name="Shibata T."/>
            <person name="Hirakawa H."/>
            <person name="Shigenobu S."/>
            <person name="Nishiyama T."/>
            <person name="Yamada A."/>
            <person name="Hasebe M."/>
            <person name="Kawaguchi M."/>
        </authorList>
    </citation>
    <scope>NUCLEOTIDE SEQUENCE</scope>
    <source>
        <strain evidence="2">AT787</strain>
    </source>
</reference>
<evidence type="ECO:0000256" key="1">
    <source>
        <dbReference type="SAM" id="MobiDB-lite"/>
    </source>
</evidence>
<evidence type="ECO:0000313" key="2">
    <source>
        <dbReference type="EMBL" id="GLB39871.1"/>
    </source>
</evidence>
<organism evidence="2 3">
    <name type="scientific">Lyophyllum shimeji</name>
    <name type="common">Hon-shimeji</name>
    <name type="synonym">Tricholoma shimeji</name>
    <dbReference type="NCBI Taxonomy" id="47721"/>
    <lineage>
        <taxon>Eukaryota</taxon>
        <taxon>Fungi</taxon>
        <taxon>Dikarya</taxon>
        <taxon>Basidiomycota</taxon>
        <taxon>Agaricomycotina</taxon>
        <taxon>Agaricomycetes</taxon>
        <taxon>Agaricomycetidae</taxon>
        <taxon>Agaricales</taxon>
        <taxon>Tricholomatineae</taxon>
        <taxon>Lyophyllaceae</taxon>
        <taxon>Lyophyllum</taxon>
    </lineage>
</organism>
<feature type="region of interest" description="Disordered" evidence="1">
    <location>
        <begin position="37"/>
        <end position="76"/>
    </location>
</feature>
<feature type="compositionally biased region" description="Polar residues" evidence="1">
    <location>
        <begin position="8"/>
        <end position="18"/>
    </location>
</feature>